<dbReference type="EMBL" id="KI963965">
    <property type="protein sequence ID" value="EUC46526.1"/>
    <property type="molecule type" value="Genomic_DNA"/>
</dbReference>
<gene>
    <name evidence="1" type="ORF">COCMIDRAFT_25483</name>
</gene>
<organism evidence="1 2">
    <name type="scientific">Bipolaris oryzae ATCC 44560</name>
    <dbReference type="NCBI Taxonomy" id="930090"/>
    <lineage>
        <taxon>Eukaryota</taxon>
        <taxon>Fungi</taxon>
        <taxon>Dikarya</taxon>
        <taxon>Ascomycota</taxon>
        <taxon>Pezizomycotina</taxon>
        <taxon>Dothideomycetes</taxon>
        <taxon>Pleosporomycetidae</taxon>
        <taxon>Pleosporales</taxon>
        <taxon>Pleosporineae</taxon>
        <taxon>Pleosporaceae</taxon>
        <taxon>Bipolaris</taxon>
    </lineage>
</organism>
<dbReference type="RefSeq" id="XP_007686954.1">
    <property type="nucleotide sequence ID" value="XM_007688764.1"/>
</dbReference>
<dbReference type="KEGG" id="bor:COCMIDRAFT_25483"/>
<accession>W6ZS51</accession>
<keyword evidence="2" id="KW-1185">Reference proteome</keyword>
<evidence type="ECO:0000313" key="2">
    <source>
        <dbReference type="Proteomes" id="UP000054032"/>
    </source>
</evidence>
<protein>
    <submittedName>
        <fullName evidence="1">Uncharacterized protein</fullName>
    </submittedName>
</protein>
<proteinExistence type="predicted"/>
<dbReference type="GeneID" id="19120767"/>
<reference evidence="1 2" key="1">
    <citation type="journal article" date="2013" name="PLoS Genet.">
        <title>Comparative genome structure, secondary metabolite, and effector coding capacity across Cochliobolus pathogens.</title>
        <authorList>
            <person name="Condon B.J."/>
            <person name="Leng Y."/>
            <person name="Wu D."/>
            <person name="Bushley K.E."/>
            <person name="Ohm R.A."/>
            <person name="Otillar R."/>
            <person name="Martin J."/>
            <person name="Schackwitz W."/>
            <person name="Grimwood J."/>
            <person name="MohdZainudin N."/>
            <person name="Xue C."/>
            <person name="Wang R."/>
            <person name="Manning V.A."/>
            <person name="Dhillon B."/>
            <person name="Tu Z.J."/>
            <person name="Steffenson B.J."/>
            <person name="Salamov A."/>
            <person name="Sun H."/>
            <person name="Lowry S."/>
            <person name="LaButti K."/>
            <person name="Han J."/>
            <person name="Copeland A."/>
            <person name="Lindquist E."/>
            <person name="Barry K."/>
            <person name="Schmutz J."/>
            <person name="Baker S.E."/>
            <person name="Ciuffetti L.M."/>
            <person name="Grigoriev I.V."/>
            <person name="Zhong S."/>
            <person name="Turgeon B.G."/>
        </authorList>
    </citation>
    <scope>NUCLEOTIDE SEQUENCE [LARGE SCALE GENOMIC DNA]</scope>
    <source>
        <strain evidence="1 2">ATCC 44560</strain>
    </source>
</reference>
<sequence>MSEMRFSNHASSMVFKYLSIDDVGAKATYIAVDGDFSALINPAIQQGSILLIQVVTKQEAKKYYCCENKLWDRMELKEKKYLPLQTIKTVNLSKNPPRPAALNPPITFMHSIHITPWPYPRLGTIRTLQAKSKKGKLTI</sequence>
<dbReference type="AlphaFoldDB" id="W6ZS51"/>
<name>W6ZS51_COCMI</name>
<dbReference type="HOGENOM" id="CLU_1844742_0_0_1"/>
<dbReference type="Proteomes" id="UP000054032">
    <property type="component" value="Unassembled WGS sequence"/>
</dbReference>
<evidence type="ECO:0000313" key="1">
    <source>
        <dbReference type="EMBL" id="EUC46526.1"/>
    </source>
</evidence>